<feature type="compositionally biased region" description="Polar residues" evidence="1">
    <location>
        <begin position="18"/>
        <end position="34"/>
    </location>
</feature>
<dbReference type="Proteomes" id="UP001150238">
    <property type="component" value="Unassembled WGS sequence"/>
</dbReference>
<feature type="compositionally biased region" description="Polar residues" evidence="1">
    <location>
        <begin position="1"/>
        <end position="11"/>
    </location>
</feature>
<reference evidence="2" key="2">
    <citation type="journal article" date="2023" name="Proc. Natl. Acad. Sci. U.S.A.">
        <title>A global phylogenomic analysis of the shiitake genus Lentinula.</title>
        <authorList>
            <person name="Sierra-Patev S."/>
            <person name="Min B."/>
            <person name="Naranjo-Ortiz M."/>
            <person name="Looney B."/>
            <person name="Konkel Z."/>
            <person name="Slot J.C."/>
            <person name="Sakamoto Y."/>
            <person name="Steenwyk J.L."/>
            <person name="Rokas A."/>
            <person name="Carro J."/>
            <person name="Camarero S."/>
            <person name="Ferreira P."/>
            <person name="Molpeceres G."/>
            <person name="Ruiz-Duenas F.J."/>
            <person name="Serrano A."/>
            <person name="Henrissat B."/>
            <person name="Drula E."/>
            <person name="Hughes K.W."/>
            <person name="Mata J.L."/>
            <person name="Ishikawa N.K."/>
            <person name="Vargas-Isla R."/>
            <person name="Ushijima S."/>
            <person name="Smith C.A."/>
            <person name="Donoghue J."/>
            <person name="Ahrendt S."/>
            <person name="Andreopoulos W."/>
            <person name="He G."/>
            <person name="LaButti K."/>
            <person name="Lipzen A."/>
            <person name="Ng V."/>
            <person name="Riley R."/>
            <person name="Sandor L."/>
            <person name="Barry K."/>
            <person name="Martinez A.T."/>
            <person name="Xiao Y."/>
            <person name="Gibbons J.G."/>
            <person name="Terashima K."/>
            <person name="Grigoriev I.V."/>
            <person name="Hibbett D."/>
        </authorList>
    </citation>
    <scope>NUCLEOTIDE SEQUENCE</scope>
    <source>
        <strain evidence="2">Sp2 HRB7682 ss15</strain>
    </source>
</reference>
<reference evidence="2" key="1">
    <citation type="submission" date="2022-08" db="EMBL/GenBank/DDBJ databases">
        <authorList>
            <consortium name="DOE Joint Genome Institute"/>
            <person name="Min B."/>
            <person name="Riley R."/>
            <person name="Sierra-Patev S."/>
            <person name="Naranjo-Ortiz M."/>
            <person name="Looney B."/>
            <person name="Konkel Z."/>
            <person name="Slot J.C."/>
            <person name="Sakamoto Y."/>
            <person name="Steenwyk J.L."/>
            <person name="Rokas A."/>
            <person name="Carro J."/>
            <person name="Camarero S."/>
            <person name="Ferreira P."/>
            <person name="Molpeceres G."/>
            <person name="Ruiz-Duenas F.J."/>
            <person name="Serrano A."/>
            <person name="Henrissat B."/>
            <person name="Drula E."/>
            <person name="Hughes K.W."/>
            <person name="Mata J.L."/>
            <person name="Ishikawa N.K."/>
            <person name="Vargas-Isla R."/>
            <person name="Ushijima S."/>
            <person name="Smith C.A."/>
            <person name="Ahrendt S."/>
            <person name="Andreopoulos W."/>
            <person name="He G."/>
            <person name="Labutti K."/>
            <person name="Lipzen A."/>
            <person name="Ng V."/>
            <person name="Sandor L."/>
            <person name="Barry K."/>
            <person name="Martinez A.T."/>
            <person name="Xiao Y."/>
            <person name="Gibbons J.G."/>
            <person name="Terashima K."/>
            <person name="Hibbett D.S."/>
            <person name="Grigoriev I.V."/>
        </authorList>
    </citation>
    <scope>NUCLEOTIDE SEQUENCE</scope>
    <source>
        <strain evidence="2">Sp2 HRB7682 ss15</strain>
    </source>
</reference>
<feature type="compositionally biased region" description="Polar residues" evidence="1">
    <location>
        <begin position="94"/>
        <end position="106"/>
    </location>
</feature>
<feature type="compositionally biased region" description="Polar residues" evidence="1">
    <location>
        <begin position="62"/>
        <end position="79"/>
    </location>
</feature>
<sequence length="165" mass="18079">MNSNSRNTSTEGLPPSTRMGSNLSLSQQTAITGSSGLGNYPRSGSVNTASLEDDGTYFSIGSRASGSSEMYQLDPSTGYYSGEPGSSRYPAMYNSGQEYYRNQTQMTTPYSSYPPPPPHASTNTDRHGMYHHRSEDPGHHHVQHDDAHKPHGHRSAHPEARAQRH</sequence>
<feature type="compositionally biased region" description="Basic and acidic residues" evidence="1">
    <location>
        <begin position="156"/>
        <end position="165"/>
    </location>
</feature>
<evidence type="ECO:0000313" key="3">
    <source>
        <dbReference type="Proteomes" id="UP001150238"/>
    </source>
</evidence>
<protein>
    <submittedName>
        <fullName evidence="2">Uncharacterized protein</fullName>
    </submittedName>
</protein>
<evidence type="ECO:0000313" key="2">
    <source>
        <dbReference type="EMBL" id="KAJ4489651.1"/>
    </source>
</evidence>
<organism evidence="2 3">
    <name type="scientific">Lentinula lateritia</name>
    <dbReference type="NCBI Taxonomy" id="40482"/>
    <lineage>
        <taxon>Eukaryota</taxon>
        <taxon>Fungi</taxon>
        <taxon>Dikarya</taxon>
        <taxon>Basidiomycota</taxon>
        <taxon>Agaricomycotina</taxon>
        <taxon>Agaricomycetes</taxon>
        <taxon>Agaricomycetidae</taxon>
        <taxon>Agaricales</taxon>
        <taxon>Marasmiineae</taxon>
        <taxon>Omphalotaceae</taxon>
        <taxon>Lentinula</taxon>
    </lineage>
</organism>
<dbReference type="EMBL" id="JANVFS010000007">
    <property type="protein sequence ID" value="KAJ4489651.1"/>
    <property type="molecule type" value="Genomic_DNA"/>
</dbReference>
<feature type="compositionally biased region" description="Basic and acidic residues" evidence="1">
    <location>
        <begin position="124"/>
        <end position="149"/>
    </location>
</feature>
<comment type="caution">
    <text evidence="2">The sequence shown here is derived from an EMBL/GenBank/DDBJ whole genome shotgun (WGS) entry which is preliminary data.</text>
</comment>
<name>A0A9W9ASZ9_9AGAR</name>
<evidence type="ECO:0000256" key="1">
    <source>
        <dbReference type="SAM" id="MobiDB-lite"/>
    </source>
</evidence>
<gene>
    <name evidence="2" type="ORF">C8J55DRAFT_505610</name>
</gene>
<accession>A0A9W9ASZ9</accession>
<proteinExistence type="predicted"/>
<feature type="region of interest" description="Disordered" evidence="1">
    <location>
        <begin position="1"/>
        <end position="165"/>
    </location>
</feature>
<dbReference type="AlphaFoldDB" id="A0A9W9ASZ9"/>